<keyword evidence="3" id="KW-1185">Reference proteome</keyword>
<reference evidence="2 3" key="1">
    <citation type="submission" date="2015-03" db="EMBL/GenBank/DDBJ databases">
        <title>Genome assembly of Sandaracinus amylolyticus DSM 53668.</title>
        <authorList>
            <person name="Sharma G."/>
            <person name="Subramanian S."/>
        </authorList>
    </citation>
    <scope>NUCLEOTIDE SEQUENCE [LARGE SCALE GENOMIC DNA]</scope>
    <source>
        <strain evidence="2 3">DSM 53668</strain>
    </source>
</reference>
<name>A0A0F6W1K1_9BACT</name>
<evidence type="ECO:0000313" key="2">
    <source>
        <dbReference type="EMBL" id="AKF05156.1"/>
    </source>
</evidence>
<dbReference type="GO" id="GO:0016301">
    <property type="term" value="F:kinase activity"/>
    <property type="evidence" value="ECO:0007669"/>
    <property type="project" value="UniProtKB-KW"/>
</dbReference>
<sequence length="345" mass="35837">MRAFVLAAVAATALACGPTPRDVADGGAGLDAAPARDDAQVALDASLDDAGAMSDASLDGASDWGSCAVSGAPGRCVDVASCEGTSTPGFCPGPASVQCCTASPPPDGGSTSTCDPDARPLPNEGLVEEPGEDGCPAGMVRVTDAFCIDRFEASLVEVLGDGSTRGWSPYFEPVGARVRARSLRGAVPQGYVRETQAAAACAEAGKRLCTNAEWLRACQGSSGATYPYGATRMPGWCNDARAQHPAVEYFMTSADWIYSELDHPCLSQLPDSLARTGDHAMCESESGALDMMGNLHEWTSDPAGTFRGGFYVDTARNGPGCLYATTAHDVSHRDYSTGFRCCWSE</sequence>
<dbReference type="STRING" id="927083.DB32_002305"/>
<dbReference type="Proteomes" id="UP000034883">
    <property type="component" value="Chromosome"/>
</dbReference>
<evidence type="ECO:0000259" key="1">
    <source>
        <dbReference type="Pfam" id="PF03781"/>
    </source>
</evidence>
<organism evidence="2 3">
    <name type="scientific">Sandaracinus amylolyticus</name>
    <dbReference type="NCBI Taxonomy" id="927083"/>
    <lineage>
        <taxon>Bacteria</taxon>
        <taxon>Pseudomonadati</taxon>
        <taxon>Myxococcota</taxon>
        <taxon>Polyangia</taxon>
        <taxon>Polyangiales</taxon>
        <taxon>Sandaracinaceae</taxon>
        <taxon>Sandaracinus</taxon>
    </lineage>
</organism>
<dbReference type="EMBL" id="CP011125">
    <property type="protein sequence ID" value="AKF05156.1"/>
    <property type="molecule type" value="Genomic_DNA"/>
</dbReference>
<dbReference type="SUPFAM" id="SSF56436">
    <property type="entry name" value="C-type lectin-like"/>
    <property type="match status" value="1"/>
</dbReference>
<dbReference type="PROSITE" id="PS51257">
    <property type="entry name" value="PROKAR_LIPOPROTEIN"/>
    <property type="match status" value="1"/>
</dbReference>
<dbReference type="RefSeq" id="WP_053232425.1">
    <property type="nucleotide sequence ID" value="NZ_CP011125.1"/>
</dbReference>
<dbReference type="Gene3D" id="3.90.1580.10">
    <property type="entry name" value="paralog of FGE (formylglycine-generating enzyme)"/>
    <property type="match status" value="1"/>
</dbReference>
<feature type="domain" description="Sulfatase-modifying factor enzyme-like" evidence="1">
    <location>
        <begin position="184"/>
        <end position="317"/>
    </location>
</feature>
<dbReference type="Pfam" id="PF03781">
    <property type="entry name" value="FGE-sulfatase"/>
    <property type="match status" value="1"/>
</dbReference>
<dbReference type="AlphaFoldDB" id="A0A0F6W1K1"/>
<dbReference type="OrthoDB" id="5496976at2"/>
<dbReference type="InterPro" id="IPR016187">
    <property type="entry name" value="CTDL_fold"/>
</dbReference>
<keyword evidence="2" id="KW-0418">Kinase</keyword>
<dbReference type="KEGG" id="samy:DB32_002305"/>
<accession>A0A0F6W1K1</accession>
<dbReference type="InterPro" id="IPR005532">
    <property type="entry name" value="SUMF_dom"/>
</dbReference>
<proteinExistence type="predicted"/>
<protein>
    <submittedName>
        <fullName evidence="2">Kinase domain protein</fullName>
    </submittedName>
</protein>
<dbReference type="InterPro" id="IPR042095">
    <property type="entry name" value="SUMF_sf"/>
</dbReference>
<evidence type="ECO:0000313" key="3">
    <source>
        <dbReference type="Proteomes" id="UP000034883"/>
    </source>
</evidence>
<keyword evidence="2" id="KW-0808">Transferase</keyword>
<gene>
    <name evidence="2" type="ORF">DB32_002305</name>
</gene>